<dbReference type="Gene3D" id="1.20.1050.10">
    <property type="match status" value="1"/>
</dbReference>
<dbReference type="InterPro" id="IPR010987">
    <property type="entry name" value="Glutathione-S-Trfase_C-like"/>
</dbReference>
<dbReference type="PANTHER" id="PTHR44051:SF8">
    <property type="entry name" value="GLUTATHIONE S-TRANSFERASE GSTA"/>
    <property type="match status" value="1"/>
</dbReference>
<feature type="domain" description="GST C-terminal" evidence="2">
    <location>
        <begin position="86"/>
        <end position="208"/>
    </location>
</feature>
<dbReference type="CDD" id="cd03188">
    <property type="entry name" value="GST_C_Beta"/>
    <property type="match status" value="1"/>
</dbReference>
<dbReference type="SFLD" id="SFLDG01150">
    <property type="entry name" value="Main.1:_Beta-like"/>
    <property type="match status" value="1"/>
</dbReference>
<sequence length="208" mass="23155">MLTLYYTPGTCALASHICLEEAGAEYEARRVDFAKQEQRQPAYLAINPKGRVPALVTPSGVLTETPALLVYIAQSFPQARLAPLADPFALARVQELNSFLCSTLHVAHAHRMRGHRWADDPDAIAEMKRKVPETVAAGFDYIERHAFVGPYVMGETYTIADPYLFTLARWMEGDEVDPARFPKVAAHREMMGERPAVRRALAMQLANG</sequence>
<keyword evidence="4" id="KW-1185">Reference proteome</keyword>
<evidence type="ECO:0000259" key="1">
    <source>
        <dbReference type="PROSITE" id="PS50404"/>
    </source>
</evidence>
<dbReference type="InterPro" id="IPR036249">
    <property type="entry name" value="Thioredoxin-like_sf"/>
</dbReference>
<evidence type="ECO:0000313" key="3">
    <source>
        <dbReference type="EMBL" id="GHD51437.1"/>
    </source>
</evidence>
<dbReference type="RefSeq" id="WP_189990167.1">
    <property type="nucleotide sequence ID" value="NZ_BMZS01000005.1"/>
</dbReference>
<protein>
    <submittedName>
        <fullName evidence="3">Glutathione S-transferase</fullName>
    </submittedName>
</protein>
<evidence type="ECO:0000259" key="2">
    <source>
        <dbReference type="PROSITE" id="PS50405"/>
    </source>
</evidence>
<dbReference type="PROSITE" id="PS50405">
    <property type="entry name" value="GST_CTER"/>
    <property type="match status" value="1"/>
</dbReference>
<dbReference type="CDD" id="cd03057">
    <property type="entry name" value="GST_N_Beta"/>
    <property type="match status" value="1"/>
</dbReference>
<dbReference type="AlphaFoldDB" id="A0A918XT76"/>
<dbReference type="SFLD" id="SFLDS00019">
    <property type="entry name" value="Glutathione_Transferase_(cytos"/>
    <property type="match status" value="1"/>
</dbReference>
<reference evidence="3" key="1">
    <citation type="journal article" date="2014" name="Int. J. Syst. Evol. Microbiol.">
        <title>Complete genome sequence of Corynebacterium casei LMG S-19264T (=DSM 44701T), isolated from a smear-ripened cheese.</title>
        <authorList>
            <consortium name="US DOE Joint Genome Institute (JGI-PGF)"/>
            <person name="Walter F."/>
            <person name="Albersmeier A."/>
            <person name="Kalinowski J."/>
            <person name="Ruckert C."/>
        </authorList>
    </citation>
    <scope>NUCLEOTIDE SEQUENCE</scope>
    <source>
        <strain evidence="3">KCTC 42651</strain>
    </source>
</reference>
<name>A0A918XT76_9PROT</name>
<dbReference type="InterPro" id="IPR040079">
    <property type="entry name" value="Glutathione_S-Trfase"/>
</dbReference>
<evidence type="ECO:0000313" key="4">
    <source>
        <dbReference type="Proteomes" id="UP000630353"/>
    </source>
</evidence>
<comment type="caution">
    <text evidence="3">The sequence shown here is derived from an EMBL/GenBank/DDBJ whole genome shotgun (WGS) entry which is preliminary data.</text>
</comment>
<dbReference type="InterPro" id="IPR036282">
    <property type="entry name" value="Glutathione-S-Trfase_C_sf"/>
</dbReference>
<dbReference type="Gene3D" id="3.40.30.10">
    <property type="entry name" value="Glutaredoxin"/>
    <property type="match status" value="1"/>
</dbReference>
<dbReference type="SFLD" id="SFLDG00358">
    <property type="entry name" value="Main_(cytGST)"/>
    <property type="match status" value="1"/>
</dbReference>
<organism evidence="3 4">
    <name type="scientific">Thalassobaculum fulvum</name>
    <dbReference type="NCBI Taxonomy" id="1633335"/>
    <lineage>
        <taxon>Bacteria</taxon>
        <taxon>Pseudomonadati</taxon>
        <taxon>Pseudomonadota</taxon>
        <taxon>Alphaproteobacteria</taxon>
        <taxon>Rhodospirillales</taxon>
        <taxon>Thalassobaculaceae</taxon>
        <taxon>Thalassobaculum</taxon>
    </lineage>
</organism>
<dbReference type="PROSITE" id="PS50404">
    <property type="entry name" value="GST_NTER"/>
    <property type="match status" value="1"/>
</dbReference>
<dbReference type="InterPro" id="IPR004046">
    <property type="entry name" value="GST_C"/>
</dbReference>
<reference evidence="3" key="2">
    <citation type="submission" date="2020-09" db="EMBL/GenBank/DDBJ databases">
        <authorList>
            <person name="Sun Q."/>
            <person name="Kim S."/>
        </authorList>
    </citation>
    <scope>NUCLEOTIDE SEQUENCE</scope>
    <source>
        <strain evidence="3">KCTC 42651</strain>
    </source>
</reference>
<dbReference type="SUPFAM" id="SSF47616">
    <property type="entry name" value="GST C-terminal domain-like"/>
    <property type="match status" value="1"/>
</dbReference>
<gene>
    <name evidence="3" type="primary">gst1</name>
    <name evidence="3" type="ORF">GCM10017083_25890</name>
</gene>
<dbReference type="Pfam" id="PF02798">
    <property type="entry name" value="GST_N"/>
    <property type="match status" value="1"/>
</dbReference>
<accession>A0A918XT76</accession>
<dbReference type="SUPFAM" id="SSF52833">
    <property type="entry name" value="Thioredoxin-like"/>
    <property type="match status" value="1"/>
</dbReference>
<dbReference type="PANTHER" id="PTHR44051">
    <property type="entry name" value="GLUTATHIONE S-TRANSFERASE-RELATED"/>
    <property type="match status" value="1"/>
</dbReference>
<proteinExistence type="predicted"/>
<feature type="domain" description="GST N-terminal" evidence="1">
    <location>
        <begin position="1"/>
        <end position="80"/>
    </location>
</feature>
<dbReference type="EMBL" id="BMZS01000005">
    <property type="protein sequence ID" value="GHD51437.1"/>
    <property type="molecule type" value="Genomic_DNA"/>
</dbReference>
<dbReference type="InterPro" id="IPR004045">
    <property type="entry name" value="Glutathione_S-Trfase_N"/>
</dbReference>
<dbReference type="Pfam" id="PF14497">
    <property type="entry name" value="GST_C_3"/>
    <property type="match status" value="1"/>
</dbReference>
<dbReference type="Proteomes" id="UP000630353">
    <property type="component" value="Unassembled WGS sequence"/>
</dbReference>